<dbReference type="InterPro" id="IPR003598">
    <property type="entry name" value="Ig_sub2"/>
</dbReference>
<dbReference type="PROSITE" id="PS50184">
    <property type="entry name" value="VWFC_2"/>
    <property type="match status" value="1"/>
</dbReference>
<dbReference type="InterPro" id="IPR001007">
    <property type="entry name" value="VWF_dom"/>
</dbReference>
<protein>
    <recommendedName>
        <fullName evidence="27">Peroxidase</fullName>
    </recommendedName>
</protein>
<dbReference type="InterPro" id="IPR019791">
    <property type="entry name" value="Haem_peroxidase_animal"/>
</dbReference>
<keyword evidence="16" id="KW-0325">Glycoprotein</keyword>
<dbReference type="Pfam" id="PF01463">
    <property type="entry name" value="LRRCT"/>
    <property type="match status" value="1"/>
</dbReference>
<dbReference type="PROSITE" id="PS50292">
    <property type="entry name" value="PEROXIDASE_3"/>
    <property type="match status" value="1"/>
</dbReference>
<evidence type="ECO:0000256" key="7">
    <source>
        <dbReference type="ARBA" id="ARBA00022617"/>
    </source>
</evidence>
<dbReference type="GO" id="GO:0070831">
    <property type="term" value="P:basement membrane assembly"/>
    <property type="evidence" value="ECO:0007669"/>
    <property type="project" value="UniProtKB-ARBA"/>
</dbReference>
<reference evidence="25" key="2">
    <citation type="submission" date="2025-08" db="UniProtKB">
        <authorList>
            <consortium name="Ensembl"/>
        </authorList>
    </citation>
    <scope>IDENTIFICATION</scope>
</reference>
<evidence type="ECO:0000256" key="17">
    <source>
        <dbReference type="ARBA" id="ARBA00023319"/>
    </source>
</evidence>
<feature type="domain" description="VWFC" evidence="23">
    <location>
        <begin position="1407"/>
        <end position="1466"/>
    </location>
</feature>
<gene>
    <name evidence="25" type="primary">PXDN</name>
</gene>
<feature type="domain" description="Ig-like" evidence="24">
    <location>
        <begin position="337"/>
        <end position="423"/>
    </location>
</feature>
<dbReference type="Pfam" id="PF23334">
    <property type="entry name" value="VWC2L_2nd"/>
    <property type="match status" value="1"/>
</dbReference>
<dbReference type="InterPro" id="IPR034824">
    <property type="entry name" value="Peroxidasin_peroxidase"/>
</dbReference>
<keyword evidence="9 22" id="KW-0732">Signal</keyword>
<evidence type="ECO:0000256" key="16">
    <source>
        <dbReference type="ARBA" id="ARBA00023180"/>
    </source>
</evidence>
<keyword evidence="7 19" id="KW-0349">Heme</keyword>
<evidence type="ECO:0000256" key="13">
    <source>
        <dbReference type="ARBA" id="ARBA00023002"/>
    </source>
</evidence>
<keyword evidence="6" id="KW-0433">Leucine-rich repeat</keyword>
<accession>A0AAZ3RY59</accession>
<dbReference type="InterPro" id="IPR000483">
    <property type="entry name" value="Cys-rich_flank_reg_C"/>
</dbReference>
<dbReference type="InterPro" id="IPR003591">
    <property type="entry name" value="Leu-rich_rpt_typical-subtyp"/>
</dbReference>
<feature type="domain" description="Ig-like" evidence="24">
    <location>
        <begin position="520"/>
        <end position="605"/>
    </location>
</feature>
<dbReference type="InterPro" id="IPR013098">
    <property type="entry name" value="Ig_I-set"/>
</dbReference>
<evidence type="ECO:0000256" key="4">
    <source>
        <dbReference type="ARBA" id="ARBA00022525"/>
    </source>
</evidence>
<evidence type="ECO:0000256" key="10">
    <source>
        <dbReference type="ARBA" id="ARBA00022737"/>
    </source>
</evidence>
<feature type="region of interest" description="Disordered" evidence="21">
    <location>
        <begin position="1472"/>
        <end position="1491"/>
    </location>
</feature>
<dbReference type="PROSITE" id="PS50835">
    <property type="entry name" value="IG_LIKE"/>
    <property type="match status" value="4"/>
</dbReference>
<dbReference type="Pfam" id="PF07679">
    <property type="entry name" value="I-set"/>
    <property type="match status" value="4"/>
</dbReference>
<feature type="coiled-coil region" evidence="20">
    <location>
        <begin position="1383"/>
        <end position="1410"/>
    </location>
</feature>
<feature type="compositionally biased region" description="Polar residues" evidence="21">
    <location>
        <begin position="1345"/>
        <end position="1360"/>
    </location>
</feature>
<evidence type="ECO:0000256" key="15">
    <source>
        <dbReference type="ARBA" id="ARBA00023157"/>
    </source>
</evidence>
<evidence type="ECO:0000256" key="11">
    <source>
        <dbReference type="ARBA" id="ARBA00022824"/>
    </source>
</evidence>
<dbReference type="SMART" id="SM00013">
    <property type="entry name" value="LRRNT"/>
    <property type="match status" value="1"/>
</dbReference>
<evidence type="ECO:0008006" key="27">
    <source>
        <dbReference type="Google" id="ProtNLM"/>
    </source>
</evidence>
<dbReference type="SMART" id="SM00082">
    <property type="entry name" value="LRRCT"/>
    <property type="match status" value="1"/>
</dbReference>
<feature type="binding site" description="axial binding residue" evidence="19">
    <location>
        <position position="1069"/>
    </location>
    <ligand>
        <name>heme b</name>
        <dbReference type="ChEBI" id="CHEBI:60344"/>
    </ligand>
    <ligandPart>
        <name>Fe</name>
        <dbReference type="ChEBI" id="CHEBI:18248"/>
    </ligandPart>
</feature>
<dbReference type="FunFam" id="2.60.40.10:FF:000282">
    <property type="entry name" value="peroxidasin homolog"/>
    <property type="match status" value="1"/>
</dbReference>
<dbReference type="FunFam" id="3.80.10.10:FF:000071">
    <property type="entry name" value="peroxidasin homolog"/>
    <property type="match status" value="1"/>
</dbReference>
<dbReference type="SMART" id="SM00369">
    <property type="entry name" value="LRR_TYP"/>
    <property type="match status" value="5"/>
</dbReference>
<dbReference type="Proteomes" id="UP000694402">
    <property type="component" value="Unassembled WGS sequence"/>
</dbReference>
<evidence type="ECO:0000256" key="5">
    <source>
        <dbReference type="ARBA" id="ARBA00022559"/>
    </source>
</evidence>
<dbReference type="GO" id="GO:0031012">
    <property type="term" value="C:extracellular matrix"/>
    <property type="evidence" value="ECO:0007669"/>
    <property type="project" value="UniProtKB-ARBA"/>
</dbReference>
<dbReference type="GO" id="GO:0048731">
    <property type="term" value="P:system development"/>
    <property type="evidence" value="ECO:0007669"/>
    <property type="project" value="UniProtKB-ARBA"/>
</dbReference>
<dbReference type="SMART" id="SM00409">
    <property type="entry name" value="IG"/>
    <property type="match status" value="4"/>
</dbReference>
<dbReference type="InterPro" id="IPR001611">
    <property type="entry name" value="Leu-rich_rpt"/>
</dbReference>
<comment type="similarity">
    <text evidence="18">Belongs to the peroxidase family. XPO subfamily.</text>
</comment>
<dbReference type="GO" id="GO:0005783">
    <property type="term" value="C:endoplasmic reticulum"/>
    <property type="evidence" value="ECO:0007669"/>
    <property type="project" value="UniProtKB-SubCell"/>
</dbReference>
<dbReference type="GO" id="GO:0005615">
    <property type="term" value="C:extracellular space"/>
    <property type="evidence" value="ECO:0007669"/>
    <property type="project" value="TreeGrafter"/>
</dbReference>
<evidence type="ECO:0000256" key="12">
    <source>
        <dbReference type="ARBA" id="ARBA00022837"/>
    </source>
</evidence>
<evidence type="ECO:0000256" key="1">
    <source>
        <dbReference type="ARBA" id="ARBA00001970"/>
    </source>
</evidence>
<dbReference type="Pfam" id="PF13855">
    <property type="entry name" value="LRR_8"/>
    <property type="match status" value="1"/>
</dbReference>
<sequence>MALRTSQLFSPFLIAVGLILVAVGPQPVISCPSRCLCFRTTVRCMHLNLETVPAVAPSTTILDLRFNKIKDLQPGSFRRLKNLNTLLLNNNHIRRIPRGAFEDLENLKYLYLYKNEIQSIDRQAFKGLVSLEQLYLHFNNIESLEPESFTQLPKLERLFLHNNRITHLVLGTFSHLQSMKRLRLDSNTLNCDCELLWLADLLKQYAESGNAQAAATCDYPRRLQGRSVATLTAEELNCELPRITSEPQDVDVTSGNTVYFTCRAEGNPKPQIIWLMNNNALNMHDDSRLNLLEDGTLMIQDTRETDQGVYQCMAKNVAGEVKTSQVTLRYFGAPSRPSFVIQPQNTEVLVGESITLECSATGQPQPRVSWTKGDRTPLPTDARINTTPSGGLFIQHVVQADEGQYTCFASNNLDTIHATAHIIVQATPQFTVTPQDQSVLDGHTVDFTCEASGYPQPVIAWTRGGSPLPQDRRHLVLSTGTLRIARVATHDEGQYECQAVSPLGTVRTTVQLNIQQRVTPVFTNAPRDVTVESGTDVQIPCRAQGQPEPVLTWNKDGVQVTESGKFHIAPEGFLEVKDVGLADGGRYECVARNPIGYQSASMVLTVLVPPVSRQGDTFVTSSIEEAIRNVDSAIESTRRHLFDGNPRTPGELLALFRYPRDPYTVGQARAGEIFEQTLLLIQNHVNQGLMFDTNGTAFRYNDLVSPHFLDVIANLSGCTAHRRFNNCSDICFHQKYRSHDGTCNNLQHPMWGASLTAFQRLLKSVYDNGFNLPHGASSRHHNGHALPLPRLVSTTMIGTETITPDDHYTHMLMQWGQFLDHDLDSTVAALSQSRFSDGQLCTNVCTNDPPCFPIQFPPGDPRQARSGARCMFFVRSSPVCGSGMTSLLMNSVFPREQINQLTSYIDASNVYGSSRHESEEVRDLASQRGLLRQGIVQRSGKPLLPFATGPPTECMRDENESPIPCFLAGDHRANEQLGLTAMHTVWFREHNRIATELLRLNPHWDGDTIYHEARKIVGAQMQHITYNHWLPKIMGDAGRKLIGDYHGYNPNINAGILNAFATAAFRFGHTLINPILYRLDEHFQPIPQGHISLHRAFFSPFRIVNEGGIDPLLRGLFGVAGKMRVSTQLLNTELTERLFSMAHSVALDLAAMNIQRGRDHGIPPYNDYRTFCNLTSAQSFDDLRNEIQNPQVREKLQRLYGTPLNIDLFPALMAEDLVPGSRLGPTLMCLLAAQFKRLRDGDRFWYENPGVFNPAQLTQLKQASLTRVLCDNGDNITRIQQDVFSVAQLPHGYGSCDDVPNIDLRMWQDCCEDCRTKGQFNALSYHFRGRRSVDQSSAEEKPAANSIQRNSSPGEGTPENLVNVSLTWQQSIEPSLNDFQDFVVDMQKTITGLRKQIKRLEARLSKTDCTDAEGRERSDGERWKKDPCSTCECSDAQVTCFMESCPPPVECQEPVKLKGLCCPVCLNQGEGAASNSQTQTGGQALGSPHHV</sequence>
<keyword evidence="26" id="KW-1185">Reference proteome</keyword>
<dbReference type="Ensembl" id="ENSOTST00005166550.1">
    <property type="protein sequence ID" value="ENSOTSP00005146441.1"/>
    <property type="gene ID" value="ENSOTSG00005001830.2"/>
</dbReference>
<dbReference type="InterPro" id="IPR007110">
    <property type="entry name" value="Ig-like_dom"/>
</dbReference>
<dbReference type="PROSITE" id="PS51450">
    <property type="entry name" value="LRR"/>
    <property type="match status" value="2"/>
</dbReference>
<evidence type="ECO:0000256" key="3">
    <source>
        <dbReference type="ARBA" id="ARBA00004613"/>
    </source>
</evidence>
<evidence type="ECO:0000256" key="19">
    <source>
        <dbReference type="PIRSR" id="PIRSR619791-2"/>
    </source>
</evidence>
<evidence type="ECO:0000256" key="2">
    <source>
        <dbReference type="ARBA" id="ARBA00004240"/>
    </source>
</evidence>
<evidence type="ECO:0000256" key="20">
    <source>
        <dbReference type="SAM" id="Coils"/>
    </source>
</evidence>
<feature type="compositionally biased region" description="Polar residues" evidence="21">
    <location>
        <begin position="1473"/>
        <end position="1482"/>
    </location>
</feature>
<dbReference type="FunFam" id="1.10.640.10:FF:000001">
    <property type="entry name" value="Peroxidasin homolog"/>
    <property type="match status" value="1"/>
</dbReference>
<keyword evidence="15" id="KW-1015">Disulfide bond</keyword>
<proteinExistence type="inferred from homology"/>
<comment type="subcellular location">
    <subcellularLocation>
        <location evidence="2">Endoplasmic reticulum</location>
    </subcellularLocation>
    <subcellularLocation>
        <location evidence="3">Secreted</location>
    </subcellularLocation>
</comment>
<feature type="domain" description="Ig-like" evidence="24">
    <location>
        <begin position="428"/>
        <end position="513"/>
    </location>
</feature>
<dbReference type="GeneTree" id="ENSGT00940000157666"/>
<reference evidence="26" key="1">
    <citation type="journal article" date="2018" name="PLoS ONE">
        <title>Chinook salmon (Oncorhynchus tshawytscha) genome and transcriptome.</title>
        <authorList>
            <person name="Christensen K.A."/>
            <person name="Leong J.S."/>
            <person name="Sakhrani D."/>
            <person name="Biagi C.A."/>
            <person name="Minkley D.R."/>
            <person name="Withler R.E."/>
            <person name="Rondeau E.B."/>
            <person name="Koop B.F."/>
            <person name="Devlin R.H."/>
        </authorList>
    </citation>
    <scope>NUCLEOTIDE SEQUENCE [LARGE SCALE GENOMIC DNA]</scope>
</reference>
<keyword evidence="10" id="KW-0677">Repeat</keyword>
<dbReference type="Pfam" id="PF03098">
    <property type="entry name" value="An_peroxidase"/>
    <property type="match status" value="1"/>
</dbReference>
<evidence type="ECO:0000256" key="14">
    <source>
        <dbReference type="ARBA" id="ARBA00023004"/>
    </source>
</evidence>
<dbReference type="FunFam" id="2.60.40.10:FF:000248">
    <property type="entry name" value="peroxidasin homolog"/>
    <property type="match status" value="1"/>
</dbReference>
<keyword evidence="5" id="KW-0575">Peroxidase</keyword>
<evidence type="ECO:0000256" key="18">
    <source>
        <dbReference type="ARBA" id="ARBA00061342"/>
    </source>
</evidence>
<keyword evidence="12" id="KW-0106">Calcium</keyword>
<dbReference type="FunFam" id="2.60.40.10:FF:000276">
    <property type="entry name" value="peroxidasin homolog"/>
    <property type="match status" value="1"/>
</dbReference>
<dbReference type="SMART" id="SM00214">
    <property type="entry name" value="VWC"/>
    <property type="match status" value="1"/>
</dbReference>
<keyword evidence="20" id="KW-0175">Coiled coil</keyword>
<dbReference type="InterPro" id="IPR000372">
    <property type="entry name" value="LRRNT"/>
</dbReference>
<dbReference type="GO" id="GO:0004601">
    <property type="term" value="F:peroxidase activity"/>
    <property type="evidence" value="ECO:0007669"/>
    <property type="project" value="UniProtKB-KW"/>
</dbReference>
<feature type="region of interest" description="Disordered" evidence="21">
    <location>
        <begin position="1333"/>
        <end position="1360"/>
    </location>
</feature>
<evidence type="ECO:0000256" key="8">
    <source>
        <dbReference type="ARBA" id="ARBA00022723"/>
    </source>
</evidence>
<feature type="chain" id="PRO_5044258130" description="Peroxidase" evidence="22">
    <location>
        <begin position="31"/>
        <end position="1491"/>
    </location>
</feature>
<keyword evidence="14 19" id="KW-0408">Iron</keyword>
<evidence type="ECO:0000313" key="26">
    <source>
        <dbReference type="Proteomes" id="UP000694402"/>
    </source>
</evidence>
<keyword evidence="11" id="KW-0256">Endoplasmic reticulum</keyword>
<keyword evidence="17" id="KW-0393">Immunoglobulin domain</keyword>
<dbReference type="FunFam" id="2.60.40.10:FF:000163">
    <property type="entry name" value="peroxidasin homolog"/>
    <property type="match status" value="1"/>
</dbReference>
<organism evidence="25 26">
    <name type="scientific">Oncorhynchus tshawytscha</name>
    <name type="common">Chinook salmon</name>
    <name type="synonym">Salmo tshawytscha</name>
    <dbReference type="NCBI Taxonomy" id="74940"/>
    <lineage>
        <taxon>Eukaryota</taxon>
        <taxon>Metazoa</taxon>
        <taxon>Chordata</taxon>
        <taxon>Craniata</taxon>
        <taxon>Vertebrata</taxon>
        <taxon>Euteleostomi</taxon>
        <taxon>Actinopterygii</taxon>
        <taxon>Neopterygii</taxon>
        <taxon>Teleostei</taxon>
        <taxon>Protacanthopterygii</taxon>
        <taxon>Salmoniformes</taxon>
        <taxon>Salmonidae</taxon>
        <taxon>Salmoninae</taxon>
        <taxon>Oncorhynchus</taxon>
    </lineage>
</organism>
<comment type="cofactor">
    <cofactor evidence="1">
        <name>heme b</name>
        <dbReference type="ChEBI" id="CHEBI:60344"/>
    </cofactor>
</comment>
<evidence type="ECO:0000259" key="23">
    <source>
        <dbReference type="PROSITE" id="PS50184"/>
    </source>
</evidence>
<keyword evidence="13" id="KW-0560">Oxidoreductase</keyword>
<dbReference type="GO" id="GO:0046872">
    <property type="term" value="F:metal ion binding"/>
    <property type="evidence" value="ECO:0007669"/>
    <property type="project" value="UniProtKB-KW"/>
</dbReference>
<dbReference type="PROSITE" id="PS01208">
    <property type="entry name" value="VWFC_1"/>
    <property type="match status" value="1"/>
</dbReference>
<evidence type="ECO:0000256" key="9">
    <source>
        <dbReference type="ARBA" id="ARBA00022729"/>
    </source>
</evidence>
<evidence type="ECO:0000256" key="6">
    <source>
        <dbReference type="ARBA" id="ARBA00022614"/>
    </source>
</evidence>
<dbReference type="InterPro" id="IPR003599">
    <property type="entry name" value="Ig_sub"/>
</dbReference>
<name>A0AAZ3RY59_ONCTS</name>
<dbReference type="PANTHER" id="PTHR11475">
    <property type="entry name" value="OXIDASE/PEROXIDASE"/>
    <property type="match status" value="1"/>
</dbReference>
<keyword evidence="4" id="KW-0964">Secreted</keyword>
<keyword evidence="8 19" id="KW-0479">Metal-binding</keyword>
<feature type="domain" description="Ig-like" evidence="24">
    <location>
        <begin position="241"/>
        <end position="329"/>
    </location>
</feature>
<evidence type="ECO:0000259" key="24">
    <source>
        <dbReference type="PROSITE" id="PS50835"/>
    </source>
</evidence>
<evidence type="ECO:0000256" key="21">
    <source>
        <dbReference type="SAM" id="MobiDB-lite"/>
    </source>
</evidence>
<feature type="signal peptide" evidence="22">
    <location>
        <begin position="1"/>
        <end position="30"/>
    </location>
</feature>
<dbReference type="CDD" id="cd09826">
    <property type="entry name" value="peroxidasin_like"/>
    <property type="match status" value="1"/>
</dbReference>
<dbReference type="SMART" id="SM00408">
    <property type="entry name" value="IGc2"/>
    <property type="match status" value="4"/>
</dbReference>
<evidence type="ECO:0000313" key="25">
    <source>
        <dbReference type="Ensembl" id="ENSOTSP00005146441.1"/>
    </source>
</evidence>
<reference evidence="25" key="3">
    <citation type="submission" date="2025-09" db="UniProtKB">
        <authorList>
            <consortium name="Ensembl"/>
        </authorList>
    </citation>
    <scope>IDENTIFICATION</scope>
</reference>
<dbReference type="PANTHER" id="PTHR11475:SF75">
    <property type="entry name" value="PEROXIDASIN HOMOLOG"/>
    <property type="match status" value="1"/>
</dbReference>
<evidence type="ECO:0000256" key="22">
    <source>
        <dbReference type="SAM" id="SignalP"/>
    </source>
</evidence>